<evidence type="ECO:0000313" key="2">
    <source>
        <dbReference type="Proteomes" id="UP000246715"/>
    </source>
</evidence>
<protein>
    <submittedName>
        <fullName evidence="1">Uncharacterized protein m244R</fullName>
    </submittedName>
</protein>
<name>A7ITX4_PBCVM</name>
<dbReference type="InterPro" id="IPR043876">
    <property type="entry name" value="DUF5856"/>
</dbReference>
<reference evidence="1 2" key="1">
    <citation type="journal article" date="2007" name="Virology">
        <title>Sequence and annotation of the 314-kb MT325 and the 321-kb FR483 viruses that infect Chlorella Pbi.</title>
        <authorList>
            <person name="Fitzgerald L.A."/>
            <person name="Graves M.V."/>
            <person name="Li X."/>
            <person name="Feldblyum T."/>
            <person name="Hartigan J."/>
            <person name="Van Etten J.L."/>
        </authorList>
    </citation>
    <scope>NUCLEOTIDE SEQUENCE [LARGE SCALE GENOMIC DNA]</scope>
    <source>
        <strain evidence="1 2">MT325</strain>
    </source>
</reference>
<proteinExistence type="predicted"/>
<evidence type="ECO:0000313" key="1">
    <source>
        <dbReference type="EMBL" id="ABT13798.1"/>
    </source>
</evidence>
<organismHost>
    <name type="scientific">Paramecium bursaria</name>
    <dbReference type="NCBI Taxonomy" id="74790"/>
</organismHost>
<accession>A7ITX4</accession>
<dbReference type="Proteomes" id="UP000246715">
    <property type="component" value="Segment"/>
</dbReference>
<gene>
    <name evidence="1" type="primary">m244R</name>
    <name evidence="1" type="ORF">MT325_m244R</name>
</gene>
<organism evidence="1 2">
    <name type="scientific">Paramecium bursaria Chlorella virus MT325</name>
    <name type="common">PBCV-MT325</name>
    <dbReference type="NCBI Taxonomy" id="346932"/>
    <lineage>
        <taxon>Viruses</taxon>
        <taxon>Varidnaviria</taxon>
        <taxon>Bamfordvirae</taxon>
        <taxon>Nucleocytoviricota</taxon>
        <taxon>Megaviricetes</taxon>
        <taxon>Algavirales</taxon>
        <taxon>Phycodnaviridae</taxon>
        <taxon>Chlorovirus</taxon>
        <taxon>Chlorovirus conductrix</taxon>
        <taxon>Paramecium bursaria Chlorella virus A1</taxon>
    </lineage>
</organism>
<dbReference type="EMBL" id="DQ491001">
    <property type="protein sequence ID" value="ABT13798.1"/>
    <property type="molecule type" value="Genomic_DNA"/>
</dbReference>
<sequence>MNNSNSNNSAKGQMVLFLFELQLGTKMFHWQTTSYANHKSSDKLLGKLADLVDSFLEKYFGLFGRPVLRSGSNIPVENMNKAKFLKLINAADEYFRGPMGKLISKNSELMNIRDEMLAELDQTKYLLTLN</sequence>
<dbReference type="Pfam" id="PF19174">
    <property type="entry name" value="DUF5856"/>
    <property type="match status" value="1"/>
</dbReference>